<feature type="compositionally biased region" description="Gly residues" evidence="1">
    <location>
        <begin position="1"/>
        <end position="14"/>
    </location>
</feature>
<proteinExistence type="predicted"/>
<evidence type="ECO:0000313" key="3">
    <source>
        <dbReference type="Proteomes" id="UP000007814"/>
    </source>
</evidence>
<protein>
    <submittedName>
        <fullName evidence="2">Uncharacterized protein</fullName>
    </submittedName>
</protein>
<evidence type="ECO:0000313" key="2">
    <source>
        <dbReference type="EMBL" id="EJN84168.1"/>
    </source>
</evidence>
<reference evidence="2 3" key="1">
    <citation type="submission" date="2012-07" db="EMBL/GenBank/DDBJ databases">
        <authorList>
            <person name="Durkin A.S."/>
            <person name="McCorrison J."/>
            <person name="Torralba M."/>
            <person name="Gillis M."/>
            <person name="Methe B."/>
            <person name="Sutton G."/>
            <person name="Nelson K.E."/>
        </authorList>
    </citation>
    <scope>NUCLEOTIDE SEQUENCE [LARGE SCALE GENOMIC DNA]</scope>
    <source>
        <strain evidence="3">ATCC 12104 / DSM 43013 / CCUG 2238 / JCM 8349 / NCTC 10301 / Howell 279</strain>
    </source>
</reference>
<organism evidence="2 3">
    <name type="scientific">Actinomyces naeslundii (strain ATCC 12104 / DSM 43013 / CCUG 2238 / JCM 8349 / NCTC 10301 / Howell 279)</name>
    <dbReference type="NCBI Taxonomy" id="1115803"/>
    <lineage>
        <taxon>Bacteria</taxon>
        <taxon>Bacillati</taxon>
        <taxon>Actinomycetota</taxon>
        <taxon>Actinomycetes</taxon>
        <taxon>Actinomycetales</taxon>
        <taxon>Actinomycetaceae</taxon>
        <taxon>Actinomyces</taxon>
    </lineage>
</organism>
<accession>J3A9E3</accession>
<comment type="caution">
    <text evidence="2">The sequence shown here is derived from an EMBL/GenBank/DDBJ whole genome shotgun (WGS) entry which is preliminary data.</text>
</comment>
<dbReference type="AlphaFoldDB" id="J3A9E3"/>
<dbReference type="EMBL" id="ALJK01000163">
    <property type="protein sequence ID" value="EJN84168.1"/>
    <property type="molecule type" value="Genomic_DNA"/>
</dbReference>
<dbReference type="PATRIC" id="fig|1115803.3.peg.1975"/>
<gene>
    <name evidence="2" type="ORF">HMPREF1129_2582</name>
</gene>
<name>J3A9E3_ACTNH</name>
<dbReference type="Proteomes" id="UP000007814">
    <property type="component" value="Unassembled WGS sequence"/>
</dbReference>
<feature type="region of interest" description="Disordered" evidence="1">
    <location>
        <begin position="1"/>
        <end position="43"/>
    </location>
</feature>
<sequence>MAGGRHGAILGGAGSRSRSRSEALRRPHRRPGRSVHARRLPDEVRAALETEPIMLPSWDPMA</sequence>
<evidence type="ECO:0000256" key="1">
    <source>
        <dbReference type="SAM" id="MobiDB-lite"/>
    </source>
</evidence>
<feature type="compositionally biased region" description="Basic residues" evidence="1">
    <location>
        <begin position="26"/>
        <end position="38"/>
    </location>
</feature>